<feature type="transmembrane region" description="Helical" evidence="1">
    <location>
        <begin position="6"/>
        <end position="27"/>
    </location>
</feature>
<keyword evidence="3" id="KW-1185">Reference proteome</keyword>
<gene>
    <name evidence="2" type="ORF">FN846DRAFT_976318</name>
</gene>
<dbReference type="AlphaFoldDB" id="A0A5J5EGF7"/>
<proteinExistence type="predicted"/>
<evidence type="ECO:0000313" key="3">
    <source>
        <dbReference type="Proteomes" id="UP000326924"/>
    </source>
</evidence>
<keyword evidence="1" id="KW-0812">Transmembrane</keyword>
<sequence>MINGCYYGFFFLLLCVGFPGVLALCVLTARRIPPILNTGDGAVPDRCFLFFSNCVAGKNFLAGFLLVCT</sequence>
<dbReference type="EMBL" id="VXIS01000374">
    <property type="protein sequence ID" value="KAA8894026.1"/>
    <property type="molecule type" value="Genomic_DNA"/>
</dbReference>
<evidence type="ECO:0000256" key="1">
    <source>
        <dbReference type="SAM" id="Phobius"/>
    </source>
</evidence>
<dbReference type="InParanoid" id="A0A5J5EGF7"/>
<protein>
    <submittedName>
        <fullName evidence="2">Uncharacterized protein</fullName>
    </submittedName>
</protein>
<name>A0A5J5EGF7_9PEZI</name>
<keyword evidence="1" id="KW-1133">Transmembrane helix</keyword>
<accession>A0A5J5EGF7</accession>
<organism evidence="2 3">
    <name type="scientific">Sphaerosporella brunnea</name>
    <dbReference type="NCBI Taxonomy" id="1250544"/>
    <lineage>
        <taxon>Eukaryota</taxon>
        <taxon>Fungi</taxon>
        <taxon>Dikarya</taxon>
        <taxon>Ascomycota</taxon>
        <taxon>Pezizomycotina</taxon>
        <taxon>Pezizomycetes</taxon>
        <taxon>Pezizales</taxon>
        <taxon>Pyronemataceae</taxon>
        <taxon>Sphaerosporella</taxon>
    </lineage>
</organism>
<keyword evidence="1" id="KW-0472">Membrane</keyword>
<evidence type="ECO:0000313" key="2">
    <source>
        <dbReference type="EMBL" id="KAA8894026.1"/>
    </source>
</evidence>
<dbReference type="Proteomes" id="UP000326924">
    <property type="component" value="Unassembled WGS sequence"/>
</dbReference>
<comment type="caution">
    <text evidence="2">The sequence shown here is derived from an EMBL/GenBank/DDBJ whole genome shotgun (WGS) entry which is preliminary data.</text>
</comment>
<reference evidence="2 3" key="1">
    <citation type="submission" date="2019-09" db="EMBL/GenBank/DDBJ databases">
        <title>Draft genome of the ectomycorrhizal ascomycete Sphaerosporella brunnea.</title>
        <authorList>
            <consortium name="DOE Joint Genome Institute"/>
            <person name="Benucci G.M."/>
            <person name="Marozzi G."/>
            <person name="Antonielli L."/>
            <person name="Sanchez S."/>
            <person name="Marco P."/>
            <person name="Wang X."/>
            <person name="Falini L.B."/>
            <person name="Barry K."/>
            <person name="Haridas S."/>
            <person name="Lipzen A."/>
            <person name="Labutti K."/>
            <person name="Grigoriev I.V."/>
            <person name="Murat C."/>
            <person name="Martin F."/>
            <person name="Albertini E."/>
            <person name="Donnini D."/>
            <person name="Bonito G."/>
        </authorList>
    </citation>
    <scope>NUCLEOTIDE SEQUENCE [LARGE SCALE GENOMIC DNA]</scope>
    <source>
        <strain evidence="2 3">Sb_GMNB300</strain>
    </source>
</reference>